<dbReference type="PANTHER" id="PTHR24376:SF243">
    <property type="entry name" value="C2H2-TYPE DOMAIN-CONTAINING PROTEIN"/>
    <property type="match status" value="1"/>
</dbReference>
<evidence type="ECO:0000259" key="10">
    <source>
        <dbReference type="PROSITE" id="PS50157"/>
    </source>
</evidence>
<keyword evidence="2" id="KW-0479">Metal-binding</keyword>
<feature type="domain" description="C2H2-type" evidence="10">
    <location>
        <begin position="747"/>
        <end position="774"/>
    </location>
</feature>
<dbReference type="PROSITE" id="PS00028">
    <property type="entry name" value="ZINC_FINGER_C2H2_1"/>
    <property type="match status" value="15"/>
</dbReference>
<dbReference type="OrthoDB" id="8117402at2759"/>
<gene>
    <name evidence="12 13 14" type="primary">LOC111137747</name>
</gene>
<evidence type="ECO:0000256" key="3">
    <source>
        <dbReference type="ARBA" id="ARBA00022737"/>
    </source>
</evidence>
<feature type="domain" description="C2H2-type" evidence="10">
    <location>
        <begin position="687"/>
        <end position="711"/>
    </location>
</feature>
<dbReference type="Pfam" id="PF00096">
    <property type="entry name" value="zf-C2H2"/>
    <property type="match status" value="6"/>
</dbReference>
<evidence type="ECO:0000256" key="4">
    <source>
        <dbReference type="ARBA" id="ARBA00022771"/>
    </source>
</evidence>
<evidence type="ECO:0000313" key="13">
    <source>
        <dbReference type="RefSeq" id="XP_022345087.1"/>
    </source>
</evidence>
<dbReference type="AlphaFoldDB" id="A0A8B8EYL5"/>
<dbReference type="PANTHER" id="PTHR24376">
    <property type="entry name" value="ZINC FINGER PROTEIN"/>
    <property type="match status" value="1"/>
</dbReference>
<dbReference type="InterPro" id="IPR036236">
    <property type="entry name" value="Znf_C2H2_sf"/>
</dbReference>
<evidence type="ECO:0000313" key="11">
    <source>
        <dbReference type="Proteomes" id="UP000694844"/>
    </source>
</evidence>
<dbReference type="GO" id="GO:0008270">
    <property type="term" value="F:zinc ion binding"/>
    <property type="evidence" value="ECO:0007669"/>
    <property type="project" value="UniProtKB-KW"/>
</dbReference>
<feature type="domain" description="C2H2-type" evidence="10">
    <location>
        <begin position="803"/>
        <end position="831"/>
    </location>
</feature>
<feature type="region of interest" description="Disordered" evidence="9">
    <location>
        <begin position="380"/>
        <end position="426"/>
    </location>
</feature>
<feature type="region of interest" description="Disordered" evidence="9">
    <location>
        <begin position="327"/>
        <end position="348"/>
    </location>
</feature>
<keyword evidence="5" id="KW-0862">Zinc</keyword>
<keyword evidence="11" id="KW-1185">Reference proteome</keyword>
<feature type="compositionally biased region" description="Acidic residues" evidence="9">
    <location>
        <begin position="400"/>
        <end position="426"/>
    </location>
</feature>
<dbReference type="SMART" id="SM00451">
    <property type="entry name" value="ZnF_U1"/>
    <property type="match status" value="2"/>
</dbReference>
<evidence type="ECO:0000256" key="5">
    <source>
        <dbReference type="ARBA" id="ARBA00022833"/>
    </source>
</evidence>
<protein>
    <submittedName>
        <fullName evidence="12 13">Zinc finger protein 616-like</fullName>
    </submittedName>
</protein>
<dbReference type="GO" id="GO:0001228">
    <property type="term" value="F:DNA-binding transcription activator activity, RNA polymerase II-specific"/>
    <property type="evidence" value="ECO:0007669"/>
    <property type="project" value="TreeGrafter"/>
</dbReference>
<organism evidence="11 12">
    <name type="scientific">Crassostrea virginica</name>
    <name type="common">Eastern oyster</name>
    <dbReference type="NCBI Taxonomy" id="6565"/>
    <lineage>
        <taxon>Eukaryota</taxon>
        <taxon>Metazoa</taxon>
        <taxon>Spiralia</taxon>
        <taxon>Lophotrochozoa</taxon>
        <taxon>Mollusca</taxon>
        <taxon>Bivalvia</taxon>
        <taxon>Autobranchia</taxon>
        <taxon>Pteriomorphia</taxon>
        <taxon>Ostreida</taxon>
        <taxon>Ostreoidea</taxon>
        <taxon>Ostreidae</taxon>
        <taxon>Crassostrea</taxon>
    </lineage>
</organism>
<feature type="domain" description="C2H2-type" evidence="10">
    <location>
        <begin position="311"/>
        <end position="339"/>
    </location>
</feature>
<feature type="region of interest" description="Disordered" evidence="9">
    <location>
        <begin position="127"/>
        <end position="194"/>
    </location>
</feature>
<keyword evidence="6" id="KW-0238">DNA-binding</keyword>
<evidence type="ECO:0000256" key="6">
    <source>
        <dbReference type="ARBA" id="ARBA00023125"/>
    </source>
</evidence>
<feature type="domain" description="C2H2-type" evidence="10">
    <location>
        <begin position="603"/>
        <end position="631"/>
    </location>
</feature>
<dbReference type="Proteomes" id="UP000694844">
    <property type="component" value="Chromosome 5"/>
</dbReference>
<dbReference type="Gene3D" id="3.30.160.60">
    <property type="entry name" value="Classic Zinc Finger"/>
    <property type="match status" value="7"/>
</dbReference>
<keyword evidence="7" id="KW-0539">Nucleus</keyword>
<dbReference type="PROSITE" id="PS50157">
    <property type="entry name" value="ZINC_FINGER_C2H2_2"/>
    <property type="match status" value="12"/>
</dbReference>
<feature type="compositionally biased region" description="Basic and acidic residues" evidence="9">
    <location>
        <begin position="169"/>
        <end position="183"/>
    </location>
</feature>
<dbReference type="InterPro" id="IPR013087">
    <property type="entry name" value="Znf_C2H2_type"/>
</dbReference>
<feature type="domain" description="C2H2-type" evidence="10">
    <location>
        <begin position="639"/>
        <end position="669"/>
    </location>
</feature>
<evidence type="ECO:0000313" key="14">
    <source>
        <dbReference type="RefSeq" id="XP_022345088.1"/>
    </source>
</evidence>
<name>A0A8B8EYL5_CRAVI</name>
<evidence type="ECO:0000313" key="12">
    <source>
        <dbReference type="RefSeq" id="XP_022345086.1"/>
    </source>
</evidence>
<dbReference type="Pfam" id="PF13912">
    <property type="entry name" value="zf-C2H2_6"/>
    <property type="match status" value="3"/>
</dbReference>
<dbReference type="SUPFAM" id="SSF57667">
    <property type="entry name" value="beta-beta-alpha zinc fingers"/>
    <property type="match status" value="7"/>
</dbReference>
<dbReference type="GO" id="GO:0000978">
    <property type="term" value="F:RNA polymerase II cis-regulatory region sequence-specific DNA binding"/>
    <property type="evidence" value="ECO:0007669"/>
    <property type="project" value="TreeGrafter"/>
</dbReference>
<evidence type="ECO:0000256" key="1">
    <source>
        <dbReference type="ARBA" id="ARBA00004123"/>
    </source>
</evidence>
<dbReference type="InterPro" id="IPR003604">
    <property type="entry name" value="Matrin/U1-like-C_Znf_C2H2"/>
</dbReference>
<evidence type="ECO:0000256" key="8">
    <source>
        <dbReference type="PROSITE-ProRule" id="PRU00042"/>
    </source>
</evidence>
<feature type="domain" description="C2H2-type" evidence="10">
    <location>
        <begin position="575"/>
        <end position="602"/>
    </location>
</feature>
<evidence type="ECO:0000256" key="9">
    <source>
        <dbReference type="SAM" id="MobiDB-lite"/>
    </source>
</evidence>
<feature type="compositionally biased region" description="Polar residues" evidence="9">
    <location>
        <begin position="184"/>
        <end position="194"/>
    </location>
</feature>
<dbReference type="RefSeq" id="XP_022345087.1">
    <property type="nucleotide sequence ID" value="XM_022489379.1"/>
</dbReference>
<evidence type="ECO:0000256" key="2">
    <source>
        <dbReference type="ARBA" id="ARBA00022723"/>
    </source>
</evidence>
<evidence type="ECO:0000256" key="7">
    <source>
        <dbReference type="ARBA" id="ARBA00023242"/>
    </source>
</evidence>
<feature type="domain" description="C2H2-type" evidence="10">
    <location>
        <begin position="866"/>
        <end position="894"/>
    </location>
</feature>
<feature type="domain" description="C2H2-type" evidence="10">
    <location>
        <begin position="838"/>
        <end position="865"/>
    </location>
</feature>
<feature type="compositionally biased region" description="Basic and acidic residues" evidence="9">
    <location>
        <begin position="327"/>
        <end position="341"/>
    </location>
</feature>
<keyword evidence="3" id="KW-0677">Repeat</keyword>
<feature type="domain" description="C2H2-type" evidence="10">
    <location>
        <begin position="775"/>
        <end position="802"/>
    </location>
</feature>
<dbReference type="GeneID" id="111137747"/>
<sequence>MEAQYNMDAKALCQRLQGDNYEAFILAVHKTNGDKSFTEGTEMGKQFLGGRVSLLNKFTSFCFKGTSSLNKEEQTDVSSKVKYTTYSSPGVFIKQEVEEIDDLPAVFGRHGRKIKAPKWKQDYYSPVASSKRAHNSGQEGGASPSKCVKTKDLATSGIKQHSSSRKRRTHDDKDNDKTGEESGKQSVQSKRSNSVTAKNSCQVCEKSMKKEEDLFFHLHKNHSDHFCFWCNLFKSNTAEMKEHKERCPPDMDCRRKCHFCSVVVQLGNDFEDHVINCHGPKDHLCSHCQESFSSLLALNDHQKKHKVCNGKECLICRRNFPTEQELDDHMSEEHVDDKTDIRNANSNIAEGVYDGKAEVKENHENKEEGTDLFSLNHSISKESSASGNGKDREGVNGFVQEEDELDLDDDISDADDDDYDDDDRDDDYIVSDEEIKDSDSNLKVLNRKKKTKAVENVRKKSITCKFLEKKSKNQNLLQKYNNGQAKIREEITCRLCKLTFMNRYSEIRHMLQTHNECFCLWCDKAFTNEAEKDAHDTNCTDDGQNKQKRCHVCPKKLANRVRYESHFLTVHGEDYNCSECDSVFASHYLLRRHERLHQPDEDHQCPYCQKMFNREINMVKHLRLIHKVVKPKAEKKEAFPCECQVCHEGFYSRTALAEHIKVSHMDEINQKIVDNPKYTVNFHENLFLCKKCGKGYPNEDEQAIHMASHLGILNKNNSYICDVCGKVFHQKNLFNAHRDRHTEFKLFPCPKCEKKFHVRTSLVSHLQTHRIHKDFVCDICGKAFKSQPSLRMHSKRHNMDRCHLCKYCNRMFRSYDGLKYHWVVNHPEEVRKRNLTIFPCAHCDKVLATKTQLDRHLAKHGMNKNYACEICNNKFSTVAQLNSHIKNSHARPDNILCNACDVYFHIPSKMLRHMRTQKHNENCLKKNIDPSVFYEMLAKLEKQMVESVDLTQYRAAKTSTKYRRLYQEMGGDFDDKTPEIQTKTELMGLLPNNSENPESVTLDLSNVQYISQLPKEVLQEVEISDSDQPLRASTEVIVYYDEGSSTVGHSLDAQAVETLQSILSLSNQ</sequence>
<feature type="domain" description="C2H2-type" evidence="10">
    <location>
        <begin position="719"/>
        <end position="746"/>
    </location>
</feature>
<dbReference type="KEGG" id="cvn:111137747"/>
<keyword evidence="4 8" id="KW-0863">Zinc-finger</keyword>
<comment type="subcellular location">
    <subcellularLocation>
        <location evidence="1">Nucleus</location>
    </subcellularLocation>
</comment>
<feature type="domain" description="C2H2-type" evidence="10">
    <location>
        <begin position="283"/>
        <end position="305"/>
    </location>
</feature>
<dbReference type="GO" id="GO:0005634">
    <property type="term" value="C:nucleus"/>
    <property type="evidence" value="ECO:0007669"/>
    <property type="project" value="UniProtKB-SubCell"/>
</dbReference>
<dbReference type="SMART" id="SM00355">
    <property type="entry name" value="ZnF_C2H2"/>
    <property type="match status" value="17"/>
</dbReference>
<proteinExistence type="predicted"/>
<accession>A0A8B8EYL5</accession>
<dbReference type="RefSeq" id="XP_022345086.1">
    <property type="nucleotide sequence ID" value="XM_022489378.1"/>
</dbReference>
<reference evidence="12 13" key="1">
    <citation type="submission" date="2025-04" db="UniProtKB">
        <authorList>
            <consortium name="RefSeq"/>
        </authorList>
    </citation>
    <scope>IDENTIFICATION</scope>
    <source>
        <tissue evidence="12 13">Whole sample</tissue>
    </source>
</reference>
<dbReference type="RefSeq" id="XP_022345088.1">
    <property type="nucleotide sequence ID" value="XM_022489380.1"/>
</dbReference>